<evidence type="ECO:0000313" key="1">
    <source>
        <dbReference type="EMBL" id="KAA5840294.1"/>
    </source>
</evidence>
<sequence length="85" mass="9582">MLAIASVPALHFLDGVHIRFCGHGGLWFRPYGGSLFTSFCRSEACPRWRLCWRCIFWTGYISIPAVTATYGSALTAGHFWQTPQK</sequence>
<gene>
    <name evidence="1" type="ORF">F2A38_17915</name>
</gene>
<dbReference type="Proteomes" id="UP000323924">
    <property type="component" value="Unassembled WGS sequence"/>
</dbReference>
<reference evidence="1 2" key="1">
    <citation type="submission" date="2019-09" db="EMBL/GenBank/DDBJ databases">
        <authorList>
            <person name="Vacheron J."/>
            <person name="Dubost A."/>
            <person name="Prigent-Combaret C."/>
            <person name="Muller D."/>
        </authorList>
    </citation>
    <scope>NUCLEOTIDE SEQUENCE [LARGE SCALE GENOMIC DNA]</scope>
    <source>
        <strain evidence="1 2">JV497</strain>
    </source>
</reference>
<organism evidence="1 2">
    <name type="scientific">Pseudomonas chlororaphis</name>
    <dbReference type="NCBI Taxonomy" id="587753"/>
    <lineage>
        <taxon>Bacteria</taxon>
        <taxon>Pseudomonadati</taxon>
        <taxon>Pseudomonadota</taxon>
        <taxon>Gammaproteobacteria</taxon>
        <taxon>Pseudomonadales</taxon>
        <taxon>Pseudomonadaceae</taxon>
        <taxon>Pseudomonas</taxon>
    </lineage>
</organism>
<comment type="caution">
    <text evidence="1">The sequence shown here is derived from an EMBL/GenBank/DDBJ whole genome shotgun (WGS) entry which is preliminary data.</text>
</comment>
<dbReference type="EMBL" id="VWPC01000018">
    <property type="protein sequence ID" value="KAA5840294.1"/>
    <property type="molecule type" value="Genomic_DNA"/>
</dbReference>
<name>A0AB34C2J7_9PSED</name>
<proteinExistence type="predicted"/>
<dbReference type="AlphaFoldDB" id="A0AB34C2J7"/>
<protein>
    <submittedName>
        <fullName evidence="1">Uncharacterized protein</fullName>
    </submittedName>
</protein>
<accession>A0AB34C2J7</accession>
<evidence type="ECO:0000313" key="2">
    <source>
        <dbReference type="Proteomes" id="UP000323924"/>
    </source>
</evidence>